<feature type="chain" id="PRO_5001645993" description="Antifreeze protein" evidence="3">
    <location>
        <begin position="24"/>
        <end position="253"/>
    </location>
</feature>
<organism evidence="4 5">
    <name type="scientific">Galerina marginata (strain CBS 339.88)</name>
    <dbReference type="NCBI Taxonomy" id="685588"/>
    <lineage>
        <taxon>Eukaryota</taxon>
        <taxon>Fungi</taxon>
        <taxon>Dikarya</taxon>
        <taxon>Basidiomycota</taxon>
        <taxon>Agaricomycotina</taxon>
        <taxon>Agaricomycetes</taxon>
        <taxon>Agaricomycetidae</taxon>
        <taxon>Agaricales</taxon>
        <taxon>Agaricineae</taxon>
        <taxon>Strophariaceae</taxon>
        <taxon>Galerina</taxon>
    </lineage>
</organism>
<evidence type="ECO:0000256" key="3">
    <source>
        <dbReference type="SAM" id="SignalP"/>
    </source>
</evidence>
<reference evidence="5" key="1">
    <citation type="journal article" date="2014" name="Proc. Natl. Acad. Sci. U.S.A.">
        <title>Extensive sampling of basidiomycete genomes demonstrates inadequacy of the white-rot/brown-rot paradigm for wood decay fungi.</title>
        <authorList>
            <person name="Riley R."/>
            <person name="Salamov A.A."/>
            <person name="Brown D.W."/>
            <person name="Nagy L.G."/>
            <person name="Floudas D."/>
            <person name="Held B.W."/>
            <person name="Levasseur A."/>
            <person name="Lombard V."/>
            <person name="Morin E."/>
            <person name="Otillar R."/>
            <person name="Lindquist E.A."/>
            <person name="Sun H."/>
            <person name="LaButti K.M."/>
            <person name="Schmutz J."/>
            <person name="Jabbour D."/>
            <person name="Luo H."/>
            <person name="Baker S.E."/>
            <person name="Pisabarro A.G."/>
            <person name="Walton J.D."/>
            <person name="Blanchette R.A."/>
            <person name="Henrissat B."/>
            <person name="Martin F."/>
            <person name="Cullen D."/>
            <person name="Hibbett D.S."/>
            <person name="Grigoriev I.V."/>
        </authorList>
    </citation>
    <scope>NUCLEOTIDE SEQUENCE [LARGE SCALE GENOMIC DNA]</scope>
    <source>
        <strain evidence="5">CBS 339.88</strain>
    </source>
</reference>
<proteinExistence type="inferred from homology"/>
<keyword evidence="2 3" id="KW-0732">Signal</keyword>
<accession>A0A067SP88</accession>
<keyword evidence="5" id="KW-1185">Reference proteome</keyword>
<gene>
    <name evidence="4" type="ORF">GALMADRAFT_229358</name>
</gene>
<name>A0A067SP88_GALM3</name>
<dbReference type="OrthoDB" id="10264374at2759"/>
<protein>
    <recommendedName>
        <fullName evidence="6">Antifreeze protein</fullName>
    </recommendedName>
</protein>
<dbReference type="InterPro" id="IPR021884">
    <property type="entry name" value="Ice-bd_prot"/>
</dbReference>
<dbReference type="Proteomes" id="UP000027222">
    <property type="component" value="Unassembled WGS sequence"/>
</dbReference>
<dbReference type="STRING" id="685588.A0A067SP88"/>
<evidence type="ECO:0008006" key="6">
    <source>
        <dbReference type="Google" id="ProtNLM"/>
    </source>
</evidence>
<sequence length="253" mass="25590">MLFNSNIVALAIGLSCIIDCALAVGPAAVNLHTAGNFAILAESGISTVPPSSIAGNIGLSPTSATGLTGFSQTLDSTGTFSTSPQVVGKLFAASYKAPTPSQLTTAVADWNAAFNDANGRLNPNFVNLASGSIGGLTLTPGLYKWTTAVNAATGFTLVGLPTDTWIFQVAGTFNLAAGVRATLVGGALASNIIWAVSGAVTLGAGSHLEGVVLGKTSCTLQTGSSINGRLLCQTNVALQVEGRQIEYHGLFFL</sequence>
<dbReference type="AlphaFoldDB" id="A0A067SP88"/>
<dbReference type="EMBL" id="KL142391">
    <property type="protein sequence ID" value="KDR71852.1"/>
    <property type="molecule type" value="Genomic_DNA"/>
</dbReference>
<evidence type="ECO:0000256" key="2">
    <source>
        <dbReference type="ARBA" id="ARBA00022729"/>
    </source>
</evidence>
<evidence type="ECO:0000313" key="4">
    <source>
        <dbReference type="EMBL" id="KDR71852.1"/>
    </source>
</evidence>
<feature type="signal peptide" evidence="3">
    <location>
        <begin position="1"/>
        <end position="23"/>
    </location>
</feature>
<dbReference type="Pfam" id="PF11999">
    <property type="entry name" value="Ice_binding"/>
    <property type="match status" value="1"/>
</dbReference>
<comment type="similarity">
    <text evidence="1">Belongs to the ice-binding protein family.</text>
</comment>
<evidence type="ECO:0000313" key="5">
    <source>
        <dbReference type="Proteomes" id="UP000027222"/>
    </source>
</evidence>
<dbReference type="HOGENOM" id="CLU_050049_0_0_1"/>
<evidence type="ECO:0000256" key="1">
    <source>
        <dbReference type="ARBA" id="ARBA00005445"/>
    </source>
</evidence>